<feature type="compositionally biased region" description="Low complexity" evidence="5">
    <location>
        <begin position="1534"/>
        <end position="1550"/>
    </location>
</feature>
<dbReference type="GO" id="GO:0005737">
    <property type="term" value="C:cytoplasm"/>
    <property type="evidence" value="ECO:0007669"/>
    <property type="project" value="InterPro"/>
</dbReference>
<evidence type="ECO:0000313" key="8">
    <source>
        <dbReference type="Proteomes" id="UP001364472"/>
    </source>
</evidence>
<organism evidence="7 8">
    <name type="scientific">Denitratimonas tolerans</name>
    <dbReference type="NCBI Taxonomy" id="1338420"/>
    <lineage>
        <taxon>Bacteria</taxon>
        <taxon>Pseudomonadati</taxon>
        <taxon>Pseudomonadota</taxon>
        <taxon>Gammaproteobacteria</taxon>
        <taxon>Lysobacterales</taxon>
        <taxon>Lysobacteraceae</taxon>
        <taxon>Denitratimonas</taxon>
    </lineage>
</organism>
<keyword evidence="2" id="KW-0964">Secreted</keyword>
<evidence type="ECO:0000256" key="4">
    <source>
        <dbReference type="ARBA" id="ARBA00023026"/>
    </source>
</evidence>
<dbReference type="InterPro" id="IPR028994">
    <property type="entry name" value="Integrin_alpha_N"/>
</dbReference>
<dbReference type="Gene3D" id="2.130.10.130">
    <property type="entry name" value="Integrin alpha, N-terminal"/>
    <property type="match status" value="1"/>
</dbReference>
<dbReference type="InterPro" id="IPR003284">
    <property type="entry name" value="Sal_SpvB"/>
</dbReference>
<keyword evidence="8" id="KW-1185">Reference proteome</keyword>
<dbReference type="Gene3D" id="2.180.10.10">
    <property type="entry name" value="RHS repeat-associated core"/>
    <property type="match status" value="1"/>
</dbReference>
<evidence type="ECO:0000256" key="5">
    <source>
        <dbReference type="SAM" id="MobiDB-lite"/>
    </source>
</evidence>
<dbReference type="Proteomes" id="UP001364472">
    <property type="component" value="Unassembled WGS sequence"/>
</dbReference>
<dbReference type="NCBIfam" id="TIGR01643">
    <property type="entry name" value="YD_repeat_2x"/>
    <property type="match status" value="2"/>
</dbReference>
<dbReference type="SUPFAM" id="SSF69318">
    <property type="entry name" value="Integrin alpha N-terminal domain"/>
    <property type="match status" value="1"/>
</dbReference>
<evidence type="ECO:0000313" key="7">
    <source>
        <dbReference type="EMBL" id="MEJ1250368.1"/>
    </source>
</evidence>
<evidence type="ECO:0000256" key="6">
    <source>
        <dbReference type="SAM" id="SignalP"/>
    </source>
</evidence>
<proteinExistence type="predicted"/>
<comment type="subcellular location">
    <subcellularLocation>
        <location evidence="1">Secreted</location>
    </subcellularLocation>
</comment>
<sequence>MLAGVPFVCLFVLVAWPAWVHAQDSVSDQVGATAGQFRVDESGAATYSVPIQAVPGTAGVAPDISLNYSSQGGDGPLGRGWAVGGLSAISRCRSTREAGDFIASGIPQDGTPPAVNYGASDRYCLDGQRLLPAPGGSPACPAVSGYFVENLRTQSESFQRVCAYSAAGSGANDPRFFSVERPDGSTSFYGDRDDWTTAATRPDGYVNSTAPGHTAKALSWWQTRFQDSTGNYIDFRYLSNPAGGAYPGESLISSVEYTGKKQLAAQTGGAWGPYAKIVFNYAALSTTQYVRGSVAGGTVWQTRQLSSITVIGDIASGQQARHYALAYSTSVSGSGARTLTSIRECRDSTQAVCLPQTSFAWAPILNGFYSTDMISNTAGFDGLASLRLGDVDGDGLTDVAWFSASGNSSQLQVSFGEINGSGQLSFNRVAQLPWIVARKPADIDKYWHLFDYDGDGRDDLFVAIPNGNWVLYPSSGRPTSAGVRAFNAGSNLIAALSPPISSTTTSTILADLNGDGLLDVMYRQPASGSTPSLLYTRLTERMGAGFEWGAQRSVGMATDLDPPQVLLNEFTNLLDPDQRVHLFDFNGDSRSDLAISTGITWYKNDNSSECSNPIPRPAQPIAEWTDEAGQSWREWPAQVPQDAVDLASNRCTVLTRFVELYGVTSIQPTHVQMSVIKRWHRGGELWSGFPQPPPPTGSTFKFADFNGDGLTDALVKSGSWSVDLTGIGVVQTGLPAFPNEDYLQLTDVNGDGRADIVYPQSANSNYRPFVGHFARPDGTFPTYASPLPGGYARGCKNTTCDLTRTHFLFGDFDGDAATDFFALYDNTSEYYSSRPPSNHRFVPRDVIGKITDGVGAVTELSYRPLTLADVYRRGTGTRAVSWGRGSPVQDVFGPQYVVIRAQSSAPVYGNPNALSAIYYRYSGARIQAGGGGHLGFEQVQSFDTTPGNAHIVSTTTYRQDAPFIGMPQTTERRVVNGAYVPPSCLTGWVTNACFQRLAPPFPWIAGTRVALSTNSWESSPGYWSGSQTPVHVRMAGSQEDVYALESGALTSQVLSAFSYQGYGFAGTTSVDTYGAGGSLVARVQTNNVYDHYTTPWRLGRLRYSTVTHTRNGVSTSRRTDYTYDIGAAFTGLLTSEQVQSNGGVSQNLRTFHTLDAFGNRTHTYTCSSHLTEAACKSTAVTFQPTSLEYIHRYARTQYDSRGRYPVASYSPFWNGSGTSEYLDSQVLNRNLFGDVTHARDANAINTTAIYGQLGRLYQRATDTGVPVQTTWRTCSQVACPPGAVTRQQTTASGAPTQWSYHDVLGRVVLAVSQTRHLGTVNKGFSGVCTAYDAAGRPSRVSEPFFLASAASAVEPPSFASNTCTARYWNLTHYDALGRVTQVVRADGTGTSVSRSGLTTTTWDPNGNATSQTVNALGEVVTSTDAAGLSLTFTYAPDGQIAKVSRNAGRGDVETTFQYDPLGRKTSQTDRDTGTTSFAYNALGELIRQTDSMNNKVERWLDARGRLWRQQAYAGASLESTSQFVFDTLKRGLPSSESISGSAGSQSRSYGYDGLARPIRRDSTMDARTYREETRYDGYGRAWKTRDASGGWLKQQFDARGFATRLCDSTEADTAP</sequence>
<dbReference type="PANTHER" id="PTHR32305">
    <property type="match status" value="1"/>
</dbReference>
<dbReference type="Pfam" id="PF03534">
    <property type="entry name" value="SpvB"/>
    <property type="match status" value="1"/>
</dbReference>
<reference evidence="7 8" key="1">
    <citation type="journal article" date="2016" name="Antonie Van Leeuwenhoek">
        <title>Denitratimonas tolerans gen. nov., sp. nov., a denitrifying bacterium isolated from a bioreactor for tannery wastewater treatment.</title>
        <authorList>
            <person name="Han S.I."/>
            <person name="Kim J.O."/>
            <person name="Lee Y.R."/>
            <person name="Ekpeghere K.I."/>
            <person name="Koh S.C."/>
            <person name="Whang K.S."/>
        </authorList>
    </citation>
    <scope>NUCLEOTIDE SEQUENCE [LARGE SCALE GENOMIC DNA]</scope>
    <source>
        <strain evidence="7 8">KACC 17565</strain>
    </source>
</reference>
<keyword evidence="3 6" id="KW-0732">Signal</keyword>
<feature type="non-terminal residue" evidence="7">
    <location>
        <position position="1615"/>
    </location>
</feature>
<protein>
    <submittedName>
        <fullName evidence="7">FG-GAP-like repeat-containing protein</fullName>
    </submittedName>
</protein>
<evidence type="ECO:0000256" key="1">
    <source>
        <dbReference type="ARBA" id="ARBA00004613"/>
    </source>
</evidence>
<dbReference type="PANTHER" id="PTHR32305:SF15">
    <property type="entry name" value="PROTEIN RHSA-RELATED"/>
    <property type="match status" value="1"/>
</dbReference>
<dbReference type="InterPro" id="IPR006530">
    <property type="entry name" value="YD"/>
</dbReference>
<dbReference type="EMBL" id="JBBDHC010000018">
    <property type="protein sequence ID" value="MEJ1250368.1"/>
    <property type="molecule type" value="Genomic_DNA"/>
</dbReference>
<evidence type="ECO:0000256" key="3">
    <source>
        <dbReference type="ARBA" id="ARBA00022729"/>
    </source>
</evidence>
<dbReference type="GO" id="GO:0005576">
    <property type="term" value="C:extracellular region"/>
    <property type="evidence" value="ECO:0007669"/>
    <property type="project" value="UniProtKB-SubCell"/>
</dbReference>
<keyword evidence="4" id="KW-0843">Virulence</keyword>
<feature type="signal peptide" evidence="6">
    <location>
        <begin position="1"/>
        <end position="22"/>
    </location>
</feature>
<gene>
    <name evidence="7" type="ORF">WB794_11860</name>
</gene>
<evidence type="ECO:0000256" key="2">
    <source>
        <dbReference type="ARBA" id="ARBA00022525"/>
    </source>
</evidence>
<dbReference type="RefSeq" id="WP_337336071.1">
    <property type="nucleotide sequence ID" value="NZ_JBBDHC010000018.1"/>
</dbReference>
<dbReference type="InterPro" id="IPR013517">
    <property type="entry name" value="FG-GAP"/>
</dbReference>
<comment type="caution">
    <text evidence="7">The sequence shown here is derived from an EMBL/GenBank/DDBJ whole genome shotgun (WGS) entry which is preliminary data.</text>
</comment>
<feature type="chain" id="PRO_5043981827" evidence="6">
    <location>
        <begin position="23"/>
        <end position="1615"/>
    </location>
</feature>
<accession>A0AAW9R9W5</accession>
<dbReference type="InterPro" id="IPR050708">
    <property type="entry name" value="T6SS_VgrG/RHS"/>
</dbReference>
<name>A0AAW9R9W5_9GAMM</name>
<feature type="region of interest" description="Disordered" evidence="5">
    <location>
        <begin position="1534"/>
        <end position="1553"/>
    </location>
</feature>
<dbReference type="Pfam" id="PF13517">
    <property type="entry name" value="FG-GAP_3"/>
    <property type="match status" value="1"/>
</dbReference>